<sequence length="266" mass="30189">MVKFTNLESIFELANPETVFEFKNQETILESKSNLSLDTIIENSLTSLKDILEIVRPDDNFNEVLDEVSCAIEDEKTNHETLITLNFESVFPGTELPRKNDALFCLACAACLQAKKLNISDNKNKAWALITYANQLIGQAMESFNQEHKANEALSRQRKGGEATKEKHLIVRDEMIRLLRELAPPPTGWKNKKQAAEVIGEALERFIMEKGLGTIITDPEATAKNWLYALKETEIQEAFKASSTKHKTQKTEEPLTYSILRMQVTR</sequence>
<proteinExistence type="predicted"/>
<evidence type="ECO:0000313" key="2">
    <source>
        <dbReference type="Proteomes" id="UP000182567"/>
    </source>
</evidence>
<dbReference type="RefSeq" id="WP_071553214.1">
    <property type="nucleotide sequence ID" value="NZ_CP017886.1"/>
</dbReference>
<dbReference type="GeneID" id="46910009"/>
<gene>
    <name evidence="1" type="ORF">BLL42_17210</name>
</gene>
<dbReference type="AlphaFoldDB" id="A0A1J0ENH6"/>
<name>A0A1J0ENH6_9PSED</name>
<reference evidence="2" key="1">
    <citation type="submission" date="2016-10" db="EMBL/GenBank/DDBJ databases">
        <title>Pseudomonas frederiksbergensis ERGS4:02 complete genome.</title>
        <authorList>
            <person name="Kumar R."/>
            <person name="Acharya V."/>
            <person name="Singh D."/>
        </authorList>
    </citation>
    <scope>NUCLEOTIDE SEQUENCE [LARGE SCALE GENOMIC DNA]</scope>
    <source>
        <strain evidence="2">ERGS4:02</strain>
    </source>
</reference>
<protein>
    <submittedName>
        <fullName evidence="1">Uncharacterized protein</fullName>
    </submittedName>
</protein>
<evidence type="ECO:0000313" key="1">
    <source>
        <dbReference type="EMBL" id="APC17392.1"/>
    </source>
</evidence>
<dbReference type="EMBL" id="CP017886">
    <property type="protein sequence ID" value="APC17392.1"/>
    <property type="molecule type" value="Genomic_DNA"/>
</dbReference>
<dbReference type="Proteomes" id="UP000182567">
    <property type="component" value="Chromosome"/>
</dbReference>
<accession>A0A1J0ENH6</accession>
<organism evidence="1 2">
    <name type="scientific">Pseudomonas frederiksbergensis</name>
    <dbReference type="NCBI Taxonomy" id="104087"/>
    <lineage>
        <taxon>Bacteria</taxon>
        <taxon>Pseudomonadati</taxon>
        <taxon>Pseudomonadota</taxon>
        <taxon>Gammaproteobacteria</taxon>
        <taxon>Pseudomonadales</taxon>
        <taxon>Pseudomonadaceae</taxon>
        <taxon>Pseudomonas</taxon>
    </lineage>
</organism>